<sequence>MANKGREYEIAFKLNAELESSFRKSFGSASESIGNIEKDLRQLSQSNAFDRIGADARKAGNTIESLEKDARGFGDTLKRVAEYTGAFTIVQGVVGSFQDIVGTVGEFQSSMKQVQAATGASATEMAEVEKIAKELYRTPIGEGFKDITDALTVAKQVTKQEGDTLKETTRNAIAFRDVFGEDVKESVKAADTMVKQFGINSSQAYNLLAQGAQKGLNKSNELLDSANEYAPQFAALGFTANQMFDIFSAGLEAGAFNLDKVGDAAKEFNIRLKDGSKSTTEAMAQLFAPNNIEDFAAALTKGGTESAEYLELLQHVSKDTAKQLVDNLKKGSSDAMNALYSIFGDSEKLFTDLSNGSKTGAQAMQLVISKLQAIKDPLQRNQLGVALFGTQFEDLEQTVIAAMGSARSQFDLTKQTMDEVAKTKYDTIGADFQLIGRQLMTDLILPIAQDLMPVLKKLAAWAGENKDLMKFLALAVPAAMIGKNAVSVVKGFGMVEGAVAKAATGASFASRSVGMLGSALTFFTNPVGIAVAAVGALTLGIIAYKQHQEKARQQLINMGKELQEASNNYKEVANKAKLTNDLVWEYRELDKIIKSNTDSSKDLTTEKARLAEITKQLQQLHPQTITQYDVENGKIKEKLGLVKQESDAERELSRLKLEKEVAEKSRDTTKLEDEIGSLEKQTAEFQKQKAAMDAAIPAFREFEVQFAKIMQQTPSDDRTASLEELRKKVNEVGESVGYHFNANAQLMSLGDTIDDLTQKRIESIDKYVTKLGELGQSKSSYEELYQAQKNLIELNLGGKLEEQASKFNRLSAEEKARFNEAAAAVIQLNKEMNLIPTEKKINVSVAWQNSGWGNVNLAERFIKENTPKQQPASPMFVNPKPYAEGGFATSPHFGVFGEAGPEAYIPLNDSPRSHALLDATNRIMGRDTGGGNVTVTFAPQITVQGGGADASGQFEQALRKAQDEFERRFSAMMKQERRLNFNV</sequence>
<comment type="caution">
    <text evidence="4">The sequence shown here is derived from an EMBL/GenBank/DDBJ whole genome shotgun (WGS) entry which is preliminary data.</text>
</comment>
<evidence type="ECO:0000313" key="4">
    <source>
        <dbReference type="EMBL" id="KEQ22306.1"/>
    </source>
</evidence>
<reference evidence="4 5" key="1">
    <citation type="submission" date="2014-06" db="EMBL/GenBank/DDBJ databases">
        <title>Draft genome sequence of Paenibacillus sp. MSt1.</title>
        <authorList>
            <person name="Aw Y.K."/>
            <person name="Ong K.S."/>
            <person name="Gan H.M."/>
            <person name="Lee S.M."/>
        </authorList>
    </citation>
    <scope>NUCLEOTIDE SEQUENCE [LARGE SCALE GENOMIC DNA]</scope>
    <source>
        <strain evidence="4 5">MSt1</strain>
    </source>
</reference>
<dbReference type="PANTHER" id="PTHR37813:SF1">
    <property type="entry name" value="FELS-2 PROPHAGE PROTEIN"/>
    <property type="match status" value="1"/>
</dbReference>
<name>A0A081NV33_9BACL</name>
<dbReference type="AlphaFoldDB" id="A0A081NV33"/>
<organism evidence="4 5">
    <name type="scientific">Paenibacillus tyrfis</name>
    <dbReference type="NCBI Taxonomy" id="1501230"/>
    <lineage>
        <taxon>Bacteria</taxon>
        <taxon>Bacillati</taxon>
        <taxon>Bacillota</taxon>
        <taxon>Bacilli</taxon>
        <taxon>Bacillales</taxon>
        <taxon>Paenibacillaceae</taxon>
        <taxon>Paenibacillus</taxon>
    </lineage>
</organism>
<dbReference type="OrthoDB" id="90760at2"/>
<evidence type="ECO:0000313" key="5">
    <source>
        <dbReference type="Proteomes" id="UP000028123"/>
    </source>
</evidence>
<dbReference type="eggNOG" id="COG5280">
    <property type="taxonomic scope" value="Bacteria"/>
</dbReference>
<keyword evidence="5" id="KW-1185">Reference proteome</keyword>
<feature type="domain" description="Phage tail tape measure protein" evidence="3">
    <location>
        <begin position="144"/>
        <end position="389"/>
    </location>
</feature>
<keyword evidence="2" id="KW-0175">Coiled coil</keyword>
<keyword evidence="1" id="KW-1188">Viral release from host cell</keyword>
<proteinExistence type="predicted"/>
<feature type="coiled-coil region" evidence="2">
    <location>
        <begin position="645"/>
        <end position="688"/>
    </location>
</feature>
<dbReference type="Pfam" id="PF10145">
    <property type="entry name" value="PhageMin_Tail"/>
    <property type="match status" value="1"/>
</dbReference>
<gene>
    <name evidence="4" type="ORF">ET33_26395</name>
</gene>
<evidence type="ECO:0000256" key="1">
    <source>
        <dbReference type="ARBA" id="ARBA00022612"/>
    </source>
</evidence>
<evidence type="ECO:0000259" key="3">
    <source>
        <dbReference type="Pfam" id="PF10145"/>
    </source>
</evidence>
<dbReference type="InterPro" id="IPR010090">
    <property type="entry name" value="Phage_tape_meas"/>
</dbReference>
<dbReference type="PANTHER" id="PTHR37813">
    <property type="entry name" value="FELS-2 PROPHAGE PROTEIN"/>
    <property type="match status" value="1"/>
</dbReference>
<dbReference type="EMBL" id="JNVM01000040">
    <property type="protein sequence ID" value="KEQ22306.1"/>
    <property type="molecule type" value="Genomic_DNA"/>
</dbReference>
<dbReference type="Proteomes" id="UP000028123">
    <property type="component" value="Unassembled WGS sequence"/>
</dbReference>
<accession>A0A081NV33</accession>
<protein>
    <recommendedName>
        <fullName evidence="3">Phage tail tape measure protein domain-containing protein</fullName>
    </recommendedName>
</protein>
<evidence type="ECO:0000256" key="2">
    <source>
        <dbReference type="SAM" id="Coils"/>
    </source>
</evidence>
<feature type="coiled-coil region" evidence="2">
    <location>
        <begin position="548"/>
        <end position="582"/>
    </location>
</feature>
<dbReference type="RefSeq" id="WP_036691559.1">
    <property type="nucleotide sequence ID" value="NZ_JNVM01000040.1"/>
</dbReference>